<gene>
    <name evidence="2" type="ORF">K239x_53990</name>
</gene>
<evidence type="ECO:0000256" key="1">
    <source>
        <dbReference type="SAM" id="MobiDB-lite"/>
    </source>
</evidence>
<accession>A0A517P1Y3</accession>
<sequence length="86" mass="9404">MSWDSESGFYPAISYRRAAGWCVRVELSAESPSDVASFPELPQDFVARGTRRCQAEAIGAKREPLRMGQQTAGAQQHEGAGQSPFE</sequence>
<organism evidence="2 3">
    <name type="scientific">Stieleria marina</name>
    <dbReference type="NCBI Taxonomy" id="1930275"/>
    <lineage>
        <taxon>Bacteria</taxon>
        <taxon>Pseudomonadati</taxon>
        <taxon>Planctomycetota</taxon>
        <taxon>Planctomycetia</taxon>
        <taxon>Pirellulales</taxon>
        <taxon>Pirellulaceae</taxon>
        <taxon>Stieleria</taxon>
    </lineage>
</organism>
<dbReference type="AlphaFoldDB" id="A0A517P1Y3"/>
<feature type="region of interest" description="Disordered" evidence="1">
    <location>
        <begin position="58"/>
        <end position="86"/>
    </location>
</feature>
<dbReference type="Proteomes" id="UP000319817">
    <property type="component" value="Chromosome"/>
</dbReference>
<keyword evidence="3" id="KW-1185">Reference proteome</keyword>
<protein>
    <submittedName>
        <fullName evidence="2">Uncharacterized protein</fullName>
    </submittedName>
</protein>
<name>A0A517P1Y3_9BACT</name>
<proteinExistence type="predicted"/>
<evidence type="ECO:0000313" key="2">
    <source>
        <dbReference type="EMBL" id="QDT13381.1"/>
    </source>
</evidence>
<dbReference type="EMBL" id="CP036526">
    <property type="protein sequence ID" value="QDT13381.1"/>
    <property type="molecule type" value="Genomic_DNA"/>
</dbReference>
<evidence type="ECO:0000313" key="3">
    <source>
        <dbReference type="Proteomes" id="UP000319817"/>
    </source>
</evidence>
<reference evidence="2 3" key="1">
    <citation type="submission" date="2019-02" db="EMBL/GenBank/DDBJ databases">
        <title>Deep-cultivation of Planctomycetes and their phenomic and genomic characterization uncovers novel biology.</title>
        <authorList>
            <person name="Wiegand S."/>
            <person name="Jogler M."/>
            <person name="Boedeker C."/>
            <person name="Pinto D."/>
            <person name="Vollmers J."/>
            <person name="Rivas-Marin E."/>
            <person name="Kohn T."/>
            <person name="Peeters S.H."/>
            <person name="Heuer A."/>
            <person name="Rast P."/>
            <person name="Oberbeckmann S."/>
            <person name="Bunk B."/>
            <person name="Jeske O."/>
            <person name="Meyerdierks A."/>
            <person name="Storesund J.E."/>
            <person name="Kallscheuer N."/>
            <person name="Luecker S."/>
            <person name="Lage O.M."/>
            <person name="Pohl T."/>
            <person name="Merkel B.J."/>
            <person name="Hornburger P."/>
            <person name="Mueller R.-W."/>
            <person name="Bruemmer F."/>
            <person name="Labrenz M."/>
            <person name="Spormann A.M."/>
            <person name="Op den Camp H."/>
            <person name="Overmann J."/>
            <person name="Amann R."/>
            <person name="Jetten M.S.M."/>
            <person name="Mascher T."/>
            <person name="Medema M.H."/>
            <person name="Devos D.P."/>
            <person name="Kaster A.-K."/>
            <person name="Ovreas L."/>
            <person name="Rohde M."/>
            <person name="Galperin M.Y."/>
            <person name="Jogler C."/>
        </authorList>
    </citation>
    <scope>NUCLEOTIDE SEQUENCE [LARGE SCALE GENOMIC DNA]</scope>
    <source>
        <strain evidence="2 3">K23_9</strain>
    </source>
</reference>